<dbReference type="AlphaFoldDB" id="X1SN40"/>
<keyword evidence="1" id="KW-0812">Transmembrane</keyword>
<dbReference type="EMBL" id="BARW01010480">
    <property type="protein sequence ID" value="GAI76785.1"/>
    <property type="molecule type" value="Genomic_DNA"/>
</dbReference>
<keyword evidence="1" id="KW-0472">Membrane</keyword>
<sequence>RCEKEVYKNRMHDYESAINILIPIMNTISHFGSGKYLKLIVSTIERLLPEMNYRYLGGFHWLQIYPALLLEYSIGIVALYAEKFEVLNNLFLKPRYIEGNEKKSSIEVLNVNYVFQGNYSNFVPYKEEENRKTRASDYLFELFQIILKIDIPEKVKYEENLTILYHFVINYPSLSNMLNNVYFLFFVVHFLGPCHTLMTIHK</sequence>
<reference evidence="2" key="1">
    <citation type="journal article" date="2014" name="Front. Microbiol.">
        <title>High frequency of phylogenetically diverse reductive dehalogenase-homologous genes in deep subseafloor sedimentary metagenomes.</title>
        <authorList>
            <person name="Kawai M."/>
            <person name="Futagami T."/>
            <person name="Toyoda A."/>
            <person name="Takaki Y."/>
            <person name="Nishi S."/>
            <person name="Hori S."/>
            <person name="Arai W."/>
            <person name="Tsubouchi T."/>
            <person name="Morono Y."/>
            <person name="Uchiyama I."/>
            <person name="Ito T."/>
            <person name="Fujiyama A."/>
            <person name="Inagaki F."/>
            <person name="Takami H."/>
        </authorList>
    </citation>
    <scope>NUCLEOTIDE SEQUENCE</scope>
    <source>
        <strain evidence="2">Expedition CK06-06</strain>
    </source>
</reference>
<feature type="non-terminal residue" evidence="2">
    <location>
        <position position="1"/>
    </location>
</feature>
<feature type="transmembrane region" description="Helical" evidence="1">
    <location>
        <begin position="181"/>
        <end position="200"/>
    </location>
</feature>
<comment type="caution">
    <text evidence="2">The sequence shown here is derived from an EMBL/GenBank/DDBJ whole genome shotgun (WGS) entry which is preliminary data.</text>
</comment>
<gene>
    <name evidence="2" type="ORF">S12H4_20617</name>
</gene>
<name>X1SN40_9ZZZZ</name>
<organism evidence="2">
    <name type="scientific">marine sediment metagenome</name>
    <dbReference type="NCBI Taxonomy" id="412755"/>
    <lineage>
        <taxon>unclassified sequences</taxon>
        <taxon>metagenomes</taxon>
        <taxon>ecological metagenomes</taxon>
    </lineage>
</organism>
<evidence type="ECO:0000256" key="1">
    <source>
        <dbReference type="SAM" id="Phobius"/>
    </source>
</evidence>
<accession>X1SN40</accession>
<keyword evidence="1" id="KW-1133">Transmembrane helix</keyword>
<evidence type="ECO:0000313" key="2">
    <source>
        <dbReference type="EMBL" id="GAI76785.1"/>
    </source>
</evidence>
<protein>
    <submittedName>
        <fullName evidence="2">Uncharacterized protein</fullName>
    </submittedName>
</protein>
<proteinExistence type="predicted"/>